<dbReference type="GO" id="GO:0019287">
    <property type="term" value="P:isopentenyl diphosphate biosynthetic process, mevalonate pathway"/>
    <property type="evidence" value="ECO:0007669"/>
    <property type="project" value="UniProtKB-UniPathway"/>
</dbReference>
<dbReference type="SUPFAM" id="SSF55060">
    <property type="entry name" value="GHMP Kinase, C-terminal domain"/>
    <property type="match status" value="1"/>
</dbReference>
<evidence type="ECO:0000256" key="11">
    <source>
        <dbReference type="ARBA" id="ARBA00022842"/>
    </source>
</evidence>
<evidence type="ECO:0000256" key="17">
    <source>
        <dbReference type="ARBA" id="ARBA00029310"/>
    </source>
</evidence>
<dbReference type="GO" id="GO:0005829">
    <property type="term" value="C:cytosol"/>
    <property type="evidence" value="ECO:0007669"/>
    <property type="project" value="TreeGrafter"/>
</dbReference>
<evidence type="ECO:0000256" key="4">
    <source>
        <dbReference type="ARBA" id="ARBA00022490"/>
    </source>
</evidence>
<dbReference type="NCBIfam" id="TIGR00549">
    <property type="entry name" value="mevalon_kin"/>
    <property type="match status" value="1"/>
</dbReference>
<evidence type="ECO:0000256" key="1">
    <source>
        <dbReference type="ARBA" id="ARBA00004496"/>
    </source>
</evidence>
<reference evidence="22 23" key="1">
    <citation type="journal article" date="2019" name="Sci. Rep.">
        <title>Comparative genomics of chytrid fungi reveal insights into the obligate biotrophic and pathogenic lifestyle of Synchytrium endobioticum.</title>
        <authorList>
            <person name="van de Vossenberg B.T.L.H."/>
            <person name="Warris S."/>
            <person name="Nguyen H.D.T."/>
            <person name="van Gent-Pelzer M.P.E."/>
            <person name="Joly D.L."/>
            <person name="van de Geest H.C."/>
            <person name="Bonants P.J.M."/>
            <person name="Smith D.S."/>
            <person name="Levesque C.A."/>
            <person name="van der Lee T.A.J."/>
        </authorList>
    </citation>
    <scope>NUCLEOTIDE SEQUENCE [LARGE SCALE GENOMIC DNA]</scope>
    <source>
        <strain evidence="22 23">LEV6574</strain>
    </source>
</reference>
<keyword evidence="14 19" id="KW-0443">Lipid metabolism</keyword>
<evidence type="ECO:0000256" key="9">
    <source>
        <dbReference type="ARBA" id="ARBA00022777"/>
    </source>
</evidence>
<keyword evidence="11" id="KW-0460">Magnesium</keyword>
<keyword evidence="9 19" id="KW-0418">Kinase</keyword>
<dbReference type="OrthoDB" id="1652964at2759"/>
<keyword evidence="5 19" id="KW-0444">Lipid biosynthesis</keyword>
<keyword evidence="8 19" id="KW-0547">Nucleotide-binding</keyword>
<dbReference type="InterPro" id="IPR013750">
    <property type="entry name" value="GHMP_kinase_C_dom"/>
</dbReference>
<keyword evidence="4 19" id="KW-0963">Cytoplasm</keyword>
<dbReference type="GO" id="GO:0005524">
    <property type="term" value="F:ATP binding"/>
    <property type="evidence" value="ECO:0007669"/>
    <property type="project" value="UniProtKB-KW"/>
</dbReference>
<evidence type="ECO:0000256" key="16">
    <source>
        <dbReference type="ARBA" id="ARBA00023221"/>
    </source>
</evidence>
<evidence type="ECO:0000256" key="18">
    <source>
        <dbReference type="ARBA" id="ARBA00029438"/>
    </source>
</evidence>
<dbReference type="Gene3D" id="3.30.70.890">
    <property type="entry name" value="GHMP kinase, C-terminal domain"/>
    <property type="match status" value="1"/>
</dbReference>
<dbReference type="PANTHER" id="PTHR43290:SF2">
    <property type="entry name" value="MEVALONATE KINASE"/>
    <property type="match status" value="1"/>
</dbReference>
<keyword evidence="7" id="KW-0479">Metal-binding</keyword>
<comment type="subcellular location">
    <subcellularLocation>
        <location evidence="1 19">Cytoplasm</location>
    </subcellularLocation>
</comment>
<accession>A0A507CP63</accession>
<dbReference type="GO" id="GO:0046872">
    <property type="term" value="F:metal ion binding"/>
    <property type="evidence" value="ECO:0007669"/>
    <property type="project" value="UniProtKB-KW"/>
</dbReference>
<dbReference type="InterPro" id="IPR014721">
    <property type="entry name" value="Ribsml_uS5_D2-typ_fold_subgr"/>
</dbReference>
<dbReference type="EC" id="2.7.1.36" evidence="3 19"/>
<dbReference type="AlphaFoldDB" id="A0A507CP63"/>
<evidence type="ECO:0000259" key="20">
    <source>
        <dbReference type="Pfam" id="PF00288"/>
    </source>
</evidence>
<dbReference type="PANTHER" id="PTHR43290">
    <property type="entry name" value="MEVALONATE KINASE"/>
    <property type="match status" value="1"/>
</dbReference>
<dbReference type="InterPro" id="IPR006204">
    <property type="entry name" value="GHMP_kinase_N_dom"/>
</dbReference>
<keyword evidence="16 19" id="KW-0753">Steroid metabolism</keyword>
<dbReference type="PRINTS" id="PR00959">
    <property type="entry name" value="MEVGALKINASE"/>
</dbReference>
<evidence type="ECO:0000256" key="10">
    <source>
        <dbReference type="ARBA" id="ARBA00022840"/>
    </source>
</evidence>
<evidence type="ECO:0000256" key="8">
    <source>
        <dbReference type="ARBA" id="ARBA00022741"/>
    </source>
</evidence>
<evidence type="ECO:0000256" key="7">
    <source>
        <dbReference type="ARBA" id="ARBA00022723"/>
    </source>
</evidence>
<sequence length="432" mass="45423">MAAPAAPQAEPGSFLVSAPGKVILFGEHAVVYGKTALAAALGLHTYAWFKTTNDGLARLHFPDVHLHHAWPISDILAALHPHPHPPSPVLGVSGMPAPPPCPMSAAVHSSLTSLLPPSATANAKQAALSFLYLLAKIHPTSPGIHVIVRSSLPIAAGLGSSASYSVCAVSGLLLAAHKIRPAFTHHHLATVNQWSFISEKILHGTPSGIDNALCTYGAAQLFAQGHLEPLPGFTSLRFLLINTCVPRDTKKQVENLKARKLLYPNIIDPLMDAVQGVSESCRHAFAQTPLSRPSITSTLETLIDTNHGLMVAAGVSHPSLETVRRITASHGLVSKLTGGGGGGCAICLIRDDTTQATIRAIESELEAQGMLCFETTVGGPGVQALVLPNDNPVVAMIGCGFDTFATATPIDWTRLYELFPSPCSSSPPTQPY</sequence>
<comment type="catalytic activity">
    <reaction evidence="17">
        <text>(R)-mevalonate + ATP = (R)-5-phosphomevalonate + ADP + H(+)</text>
        <dbReference type="Rhea" id="RHEA:17065"/>
        <dbReference type="ChEBI" id="CHEBI:15378"/>
        <dbReference type="ChEBI" id="CHEBI:30616"/>
        <dbReference type="ChEBI" id="CHEBI:36464"/>
        <dbReference type="ChEBI" id="CHEBI:58146"/>
        <dbReference type="ChEBI" id="CHEBI:456216"/>
        <dbReference type="EC" id="2.7.1.36"/>
    </reaction>
    <physiologicalReaction direction="left-to-right" evidence="17">
        <dbReference type="Rhea" id="RHEA:17066"/>
    </physiologicalReaction>
</comment>
<evidence type="ECO:0000256" key="15">
    <source>
        <dbReference type="ARBA" id="ARBA00023166"/>
    </source>
</evidence>
<organism evidence="22 23">
    <name type="scientific">Synchytrium endobioticum</name>
    <dbReference type="NCBI Taxonomy" id="286115"/>
    <lineage>
        <taxon>Eukaryota</taxon>
        <taxon>Fungi</taxon>
        <taxon>Fungi incertae sedis</taxon>
        <taxon>Chytridiomycota</taxon>
        <taxon>Chytridiomycota incertae sedis</taxon>
        <taxon>Chytridiomycetes</taxon>
        <taxon>Synchytriales</taxon>
        <taxon>Synchytriaceae</taxon>
        <taxon>Synchytrium</taxon>
    </lineage>
</organism>
<keyword evidence="13 19" id="KW-0756">Sterol biosynthesis</keyword>
<evidence type="ECO:0000256" key="5">
    <source>
        <dbReference type="ARBA" id="ARBA00022516"/>
    </source>
</evidence>
<dbReference type="Gene3D" id="3.30.230.10">
    <property type="match status" value="1"/>
</dbReference>
<evidence type="ECO:0000256" key="13">
    <source>
        <dbReference type="ARBA" id="ARBA00023011"/>
    </source>
</evidence>
<keyword evidence="6 19" id="KW-0808">Transferase</keyword>
<evidence type="ECO:0000259" key="21">
    <source>
        <dbReference type="Pfam" id="PF08544"/>
    </source>
</evidence>
<keyword evidence="12 19" id="KW-0752">Steroid biosynthesis</keyword>
<evidence type="ECO:0000313" key="23">
    <source>
        <dbReference type="Proteomes" id="UP000320475"/>
    </source>
</evidence>
<comment type="similarity">
    <text evidence="2 19">Belongs to the GHMP kinase family. Mevalonate kinase subfamily.</text>
</comment>
<evidence type="ECO:0000313" key="22">
    <source>
        <dbReference type="EMBL" id="TPX40914.1"/>
    </source>
</evidence>
<dbReference type="SUPFAM" id="SSF54211">
    <property type="entry name" value="Ribosomal protein S5 domain 2-like"/>
    <property type="match status" value="1"/>
</dbReference>
<protein>
    <recommendedName>
        <fullName evidence="3 19">Mevalonate kinase</fullName>
        <shortName evidence="19">MK</shortName>
        <ecNumber evidence="3 19">2.7.1.36</ecNumber>
    </recommendedName>
</protein>
<dbReference type="GO" id="GO:0004496">
    <property type="term" value="F:mevalonate kinase activity"/>
    <property type="evidence" value="ECO:0007669"/>
    <property type="project" value="UniProtKB-EC"/>
</dbReference>
<dbReference type="Proteomes" id="UP000320475">
    <property type="component" value="Unassembled WGS sequence"/>
</dbReference>
<evidence type="ECO:0000256" key="2">
    <source>
        <dbReference type="ARBA" id="ARBA00006495"/>
    </source>
</evidence>
<dbReference type="InterPro" id="IPR006205">
    <property type="entry name" value="Mev_gal_kin"/>
</dbReference>
<proteinExistence type="inferred from homology"/>
<keyword evidence="15 19" id="KW-1207">Sterol metabolism</keyword>
<dbReference type="EMBL" id="QEAM01000353">
    <property type="protein sequence ID" value="TPX40914.1"/>
    <property type="molecule type" value="Genomic_DNA"/>
</dbReference>
<dbReference type="InterPro" id="IPR006203">
    <property type="entry name" value="GHMP_knse_ATP-bd_CS"/>
</dbReference>
<dbReference type="GO" id="GO:0006696">
    <property type="term" value="P:ergosterol biosynthetic process"/>
    <property type="evidence" value="ECO:0007669"/>
    <property type="project" value="TreeGrafter"/>
</dbReference>
<keyword evidence="10 19" id="KW-0067">ATP-binding</keyword>
<evidence type="ECO:0000256" key="6">
    <source>
        <dbReference type="ARBA" id="ARBA00022679"/>
    </source>
</evidence>
<evidence type="ECO:0000256" key="3">
    <source>
        <dbReference type="ARBA" id="ARBA00012103"/>
    </source>
</evidence>
<feature type="domain" description="GHMP kinase N-terminal" evidence="20">
    <location>
        <begin position="132"/>
        <end position="217"/>
    </location>
</feature>
<evidence type="ECO:0000256" key="14">
    <source>
        <dbReference type="ARBA" id="ARBA00023098"/>
    </source>
</evidence>
<evidence type="ECO:0000256" key="12">
    <source>
        <dbReference type="ARBA" id="ARBA00022955"/>
    </source>
</evidence>
<comment type="pathway">
    <text evidence="18 19">Isoprenoid biosynthesis; isopentenyl diphosphate biosynthesis via mevalonate pathway; isopentenyl diphosphate from (R)-mevalonate: step 1/3.</text>
</comment>
<dbReference type="Pfam" id="PF00288">
    <property type="entry name" value="GHMP_kinases_N"/>
    <property type="match status" value="1"/>
</dbReference>
<dbReference type="FunFam" id="3.30.70.890:FF:000003">
    <property type="entry name" value="Mevalonate kinase"/>
    <property type="match status" value="1"/>
</dbReference>
<name>A0A507CP63_9FUNG</name>
<gene>
    <name evidence="22" type="ORF">SeLEV6574_g06350</name>
</gene>
<evidence type="ECO:0000256" key="19">
    <source>
        <dbReference type="RuleBase" id="RU363087"/>
    </source>
</evidence>
<comment type="caution">
    <text evidence="22">The sequence shown here is derived from an EMBL/GenBank/DDBJ whole genome shotgun (WGS) entry which is preliminary data.</text>
</comment>
<dbReference type="InterPro" id="IPR020568">
    <property type="entry name" value="Ribosomal_Su5_D2-typ_SF"/>
</dbReference>
<feature type="domain" description="GHMP kinase C-terminal" evidence="21">
    <location>
        <begin position="299"/>
        <end position="359"/>
    </location>
</feature>
<dbReference type="UniPathway" id="UPA00057">
    <property type="reaction ID" value="UER00098"/>
</dbReference>
<dbReference type="PROSITE" id="PS00627">
    <property type="entry name" value="GHMP_KINASES_ATP"/>
    <property type="match status" value="1"/>
</dbReference>
<comment type="function">
    <text evidence="19">Mevalonate kinase; part of the second module of ergosterol biosynthesis pathway that includes the middle steps of the pathway. The second module is carried out in the vacuole and involves the formation of farnesyl diphosphate, which is also an important intermediate in the biosynthesis of ubiquinone, dolichol, heme and prenylated proteins.</text>
</comment>
<dbReference type="InterPro" id="IPR036554">
    <property type="entry name" value="GHMP_kinase_C_sf"/>
</dbReference>
<dbReference type="Pfam" id="PF08544">
    <property type="entry name" value="GHMP_kinases_C"/>
    <property type="match status" value="1"/>
</dbReference>